<keyword evidence="9" id="KW-0677">Repeat</keyword>
<keyword evidence="6" id="KW-0637">Prenyltransferase</keyword>
<comment type="caution">
    <text evidence="16">The sequence shown here is derived from an EMBL/GenBank/DDBJ whole genome shotgun (WGS) entry which is preliminary data.</text>
</comment>
<evidence type="ECO:0000256" key="1">
    <source>
        <dbReference type="ARBA" id="ARBA00001946"/>
    </source>
</evidence>
<accession>A0A9Q0LQA2</accession>
<dbReference type="PANTHER" id="PTHR11774:SF4">
    <property type="entry name" value="GERANYLGERANYL TRANSFERASE TYPE-1 SUBUNIT BETA"/>
    <property type="match status" value="1"/>
</dbReference>
<dbReference type="EC" id="2.5.1.59" evidence="4"/>
<keyword evidence="10" id="KW-0862">Zinc</keyword>
<evidence type="ECO:0000256" key="11">
    <source>
        <dbReference type="ARBA" id="ARBA00022842"/>
    </source>
</evidence>
<keyword evidence="11" id="KW-0460">Magnesium</keyword>
<dbReference type="InterPro" id="IPR001330">
    <property type="entry name" value="Prenyltrans"/>
</dbReference>
<evidence type="ECO:0000259" key="15">
    <source>
        <dbReference type="Pfam" id="PF00432"/>
    </source>
</evidence>
<dbReference type="AlphaFoldDB" id="A0A9Q0LQA2"/>
<comment type="cofactor">
    <cofactor evidence="2">
        <name>Zn(2+)</name>
        <dbReference type="ChEBI" id="CHEBI:29105"/>
    </cofactor>
</comment>
<dbReference type="OMA" id="RWCLMRQ"/>
<dbReference type="EMBL" id="JAPDFW010000059">
    <property type="protein sequence ID" value="KAJ5077002.1"/>
    <property type="molecule type" value="Genomic_DNA"/>
</dbReference>
<reference evidence="16" key="1">
    <citation type="submission" date="2022-10" db="EMBL/GenBank/DDBJ databases">
        <title>Novel sulphate-reducing endosymbionts in the free-living metamonad Anaeramoeba.</title>
        <authorList>
            <person name="Jerlstrom-Hultqvist J."/>
            <person name="Cepicka I."/>
            <person name="Gallot-Lavallee L."/>
            <person name="Salas-Leiva D."/>
            <person name="Curtis B.A."/>
            <person name="Zahonova K."/>
            <person name="Pipaliya S."/>
            <person name="Dacks J."/>
            <person name="Roger A.J."/>
        </authorList>
    </citation>
    <scope>NUCLEOTIDE SEQUENCE</scope>
    <source>
        <strain evidence="16">BMAN</strain>
    </source>
</reference>
<evidence type="ECO:0000256" key="6">
    <source>
        <dbReference type="ARBA" id="ARBA00022602"/>
    </source>
</evidence>
<evidence type="ECO:0000256" key="3">
    <source>
        <dbReference type="ARBA" id="ARBA00010497"/>
    </source>
</evidence>
<dbReference type="SUPFAM" id="SSF48239">
    <property type="entry name" value="Terpenoid cyclases/Protein prenyltransferases"/>
    <property type="match status" value="1"/>
</dbReference>
<dbReference type="GO" id="GO:0004662">
    <property type="term" value="F:CAAX-protein geranylgeranyltransferase activity"/>
    <property type="evidence" value="ECO:0007669"/>
    <property type="project" value="UniProtKB-EC"/>
</dbReference>
<dbReference type="Proteomes" id="UP001149090">
    <property type="component" value="Unassembled WGS sequence"/>
</dbReference>
<dbReference type="GO" id="GO:0005953">
    <property type="term" value="C:CAAX-protein geranylgeranyltransferase complex"/>
    <property type="evidence" value="ECO:0007669"/>
    <property type="project" value="InterPro"/>
</dbReference>
<evidence type="ECO:0000256" key="10">
    <source>
        <dbReference type="ARBA" id="ARBA00022833"/>
    </source>
</evidence>
<keyword evidence="17" id="KW-1185">Reference proteome</keyword>
<evidence type="ECO:0000256" key="7">
    <source>
        <dbReference type="ARBA" id="ARBA00022679"/>
    </source>
</evidence>
<evidence type="ECO:0000256" key="13">
    <source>
        <dbReference type="ARBA" id="ARBA00065714"/>
    </source>
</evidence>
<dbReference type="Pfam" id="PF00432">
    <property type="entry name" value="Prenyltrans"/>
    <property type="match status" value="1"/>
</dbReference>
<dbReference type="PANTHER" id="PTHR11774">
    <property type="entry name" value="GERANYLGERANYL TRANSFERASE TYPE BETA SUBUNIT"/>
    <property type="match status" value="1"/>
</dbReference>
<dbReference type="InterPro" id="IPR008930">
    <property type="entry name" value="Terpenoid_cyclase/PrenylTrfase"/>
</dbReference>
<dbReference type="Gene3D" id="1.50.10.20">
    <property type="match status" value="1"/>
</dbReference>
<evidence type="ECO:0000313" key="17">
    <source>
        <dbReference type="Proteomes" id="UP001149090"/>
    </source>
</evidence>
<comment type="subunit">
    <text evidence="13">Heterodimer of FNTA and PGGT1B. PGGT1B mediates interaction with substrate peptides.</text>
</comment>
<evidence type="ECO:0000256" key="12">
    <source>
        <dbReference type="ARBA" id="ARBA00031713"/>
    </source>
</evidence>
<dbReference type="InterPro" id="IPR045089">
    <property type="entry name" value="PGGT1B-like"/>
</dbReference>
<evidence type="ECO:0000256" key="4">
    <source>
        <dbReference type="ARBA" id="ARBA00012700"/>
    </source>
</evidence>
<dbReference type="OrthoDB" id="24893at2759"/>
<dbReference type="GO" id="GO:0046872">
    <property type="term" value="F:metal ion binding"/>
    <property type="evidence" value="ECO:0007669"/>
    <property type="project" value="UniProtKB-KW"/>
</dbReference>
<evidence type="ECO:0000256" key="5">
    <source>
        <dbReference type="ARBA" id="ARBA00020603"/>
    </source>
</evidence>
<evidence type="ECO:0000256" key="14">
    <source>
        <dbReference type="ARBA" id="ARBA00078363"/>
    </source>
</evidence>
<dbReference type="CDD" id="cd02895">
    <property type="entry name" value="GGTase-I"/>
    <property type="match status" value="1"/>
</dbReference>
<dbReference type="InterPro" id="IPR041960">
    <property type="entry name" value="GGTase_I_beta"/>
</dbReference>
<evidence type="ECO:0000256" key="8">
    <source>
        <dbReference type="ARBA" id="ARBA00022723"/>
    </source>
</evidence>
<dbReference type="FunFam" id="1.50.10.20:FF:000005">
    <property type="entry name" value="Geranylgeranyl transferase type-1 subunit beta"/>
    <property type="match status" value="1"/>
</dbReference>
<evidence type="ECO:0000313" key="16">
    <source>
        <dbReference type="EMBL" id="KAJ5077002.1"/>
    </source>
</evidence>
<feature type="domain" description="Prenyltransferase alpha-alpha toroid" evidence="15">
    <location>
        <begin position="14"/>
        <end position="336"/>
    </location>
</feature>
<organism evidence="16 17">
    <name type="scientific">Anaeramoeba ignava</name>
    <name type="common">Anaerobic marine amoeba</name>
    <dbReference type="NCBI Taxonomy" id="1746090"/>
    <lineage>
        <taxon>Eukaryota</taxon>
        <taxon>Metamonada</taxon>
        <taxon>Anaeramoebidae</taxon>
        <taxon>Anaeramoeba</taxon>
    </lineage>
</organism>
<comment type="cofactor">
    <cofactor evidence="1">
        <name>Mg(2+)</name>
        <dbReference type="ChEBI" id="CHEBI:18420"/>
    </cofactor>
</comment>
<proteinExistence type="inferred from homology"/>
<sequence>MEQKEEKKKKELIFKKKQHIEWIKRFLKLMPTETQDYDSNRMTMLYFVVSSLDLLGEVDNLDKKSIIDFVYSQQILPDKDNPEKYIENCGFRGGQFFGRDENPQCQPTNSHLYDHSHIAMTYVAIAILTILGDDYSRLNKNAILTALKSLQLDDGSFLAINGIYESDMRYLYCACCISKMLNDWSGVNIEKATKYILSAQSYENGFGLLPGRESHGGSTYCALASLSMMGTLNQISSKDKVIEWLIRRQLTGFEGRTNKMVDTCYSFWIGASLKLFNVFDLIDFEQCSNFTLSTQGDYGGFAKWPDIVQDPLHTYFGLCGLGFMKKFDIPEVDPELGFRIKK</sequence>
<comment type="similarity">
    <text evidence="3">Belongs to the protein prenyltransferase subunit beta family.</text>
</comment>
<evidence type="ECO:0000256" key="2">
    <source>
        <dbReference type="ARBA" id="ARBA00001947"/>
    </source>
</evidence>
<keyword evidence="7 16" id="KW-0808">Transferase</keyword>
<protein>
    <recommendedName>
        <fullName evidence="5">Geranylgeranyl transferase type-1 subunit beta</fullName>
        <ecNumber evidence="4">2.5.1.59</ecNumber>
    </recommendedName>
    <alternativeName>
        <fullName evidence="12">Geranylgeranyl transferase type I subunit beta</fullName>
    </alternativeName>
    <alternativeName>
        <fullName evidence="14">Type I protein geranyl-geranyltransferase subunit beta</fullName>
    </alternativeName>
</protein>
<name>A0A9Q0LQA2_ANAIG</name>
<gene>
    <name evidence="16" type="ORF">M0811_00322</name>
</gene>
<keyword evidence="8" id="KW-0479">Metal-binding</keyword>
<evidence type="ECO:0000256" key="9">
    <source>
        <dbReference type="ARBA" id="ARBA00022737"/>
    </source>
</evidence>